<feature type="transmembrane region" description="Helical" evidence="8">
    <location>
        <begin position="92"/>
        <end position="110"/>
    </location>
</feature>
<evidence type="ECO:0000259" key="9">
    <source>
        <dbReference type="PROSITE" id="PS50928"/>
    </source>
</evidence>
<evidence type="ECO:0000313" key="10">
    <source>
        <dbReference type="EMBL" id="MBB4017475.1"/>
    </source>
</evidence>
<accession>A0A840BVU2</accession>
<comment type="subcellular location">
    <subcellularLocation>
        <location evidence="1 8">Cell membrane</location>
        <topology evidence="1 8">Multi-pass membrane protein</topology>
    </subcellularLocation>
</comment>
<organism evidence="10 11">
    <name type="scientific">Chelatococcus caeni</name>
    <dbReference type="NCBI Taxonomy" id="1348468"/>
    <lineage>
        <taxon>Bacteria</taxon>
        <taxon>Pseudomonadati</taxon>
        <taxon>Pseudomonadota</taxon>
        <taxon>Alphaproteobacteria</taxon>
        <taxon>Hyphomicrobiales</taxon>
        <taxon>Chelatococcaceae</taxon>
        <taxon>Chelatococcus</taxon>
    </lineage>
</organism>
<dbReference type="InterPro" id="IPR035906">
    <property type="entry name" value="MetI-like_sf"/>
</dbReference>
<evidence type="ECO:0000256" key="6">
    <source>
        <dbReference type="ARBA" id="ARBA00022989"/>
    </source>
</evidence>
<reference evidence="10 11" key="1">
    <citation type="submission" date="2020-08" db="EMBL/GenBank/DDBJ databases">
        <title>Genomic Encyclopedia of Type Strains, Phase IV (KMG-IV): sequencing the most valuable type-strain genomes for metagenomic binning, comparative biology and taxonomic classification.</title>
        <authorList>
            <person name="Goeker M."/>
        </authorList>
    </citation>
    <scope>NUCLEOTIDE SEQUENCE [LARGE SCALE GENOMIC DNA]</scope>
    <source>
        <strain evidence="10 11">DSM 103737</strain>
    </source>
</reference>
<dbReference type="SUPFAM" id="SSF161098">
    <property type="entry name" value="MetI-like"/>
    <property type="match status" value="1"/>
</dbReference>
<feature type="transmembrane region" description="Helical" evidence="8">
    <location>
        <begin position="270"/>
        <end position="297"/>
    </location>
</feature>
<evidence type="ECO:0000256" key="2">
    <source>
        <dbReference type="ARBA" id="ARBA00007069"/>
    </source>
</evidence>
<keyword evidence="11" id="KW-1185">Reference proteome</keyword>
<dbReference type="PROSITE" id="PS50928">
    <property type="entry name" value="ABC_TM1"/>
    <property type="match status" value="1"/>
</dbReference>
<keyword evidence="7 8" id="KW-0472">Membrane</keyword>
<dbReference type="Proteomes" id="UP000577362">
    <property type="component" value="Unassembled WGS sequence"/>
</dbReference>
<dbReference type="PANTHER" id="PTHR42929:SF5">
    <property type="entry name" value="ABC TRANSPORTER PERMEASE PROTEIN"/>
    <property type="match status" value="1"/>
</dbReference>
<name>A0A840BVU2_9HYPH</name>
<dbReference type="Gene3D" id="1.10.3720.10">
    <property type="entry name" value="MetI-like"/>
    <property type="match status" value="1"/>
</dbReference>
<sequence>MTATAATTTAAPPAAAAASTSASAQRAPWALVLPALALFVAVLVVPLAMTVLLSFHNWGQYTGIEPVLVLKNWAEIWSDGYFLEMFVRTFRIAALATVLTALLGAPEAYILHRMRPPWKGLFLLVVLGPLLISVVARTLGWALLFGGENGVANKGLIALGLIDRPLPFMFTETGVVIALAHVMMPFMVLSVWAALQRLDPQIENAATSLGAGSLTVIGRIILPQIMPGILAGGIIVFSLSASAFATPAIIGGRRLKVASTLAYDEFLNTLNWPLGAAVAVLLLLAIVLIVVGSNALIERRYAEVFR</sequence>
<dbReference type="InterPro" id="IPR000515">
    <property type="entry name" value="MetI-like"/>
</dbReference>
<feature type="transmembrane region" description="Helical" evidence="8">
    <location>
        <begin position="229"/>
        <end position="250"/>
    </location>
</feature>
<dbReference type="EMBL" id="JACIEN010000002">
    <property type="protein sequence ID" value="MBB4017475.1"/>
    <property type="molecule type" value="Genomic_DNA"/>
</dbReference>
<dbReference type="CDD" id="cd06261">
    <property type="entry name" value="TM_PBP2"/>
    <property type="match status" value="1"/>
</dbReference>
<keyword evidence="6 8" id="KW-1133">Transmembrane helix</keyword>
<dbReference type="PANTHER" id="PTHR42929">
    <property type="entry name" value="INNER MEMBRANE ABC TRANSPORTER PERMEASE PROTEIN YDCU-RELATED-RELATED"/>
    <property type="match status" value="1"/>
</dbReference>
<keyword evidence="5 8" id="KW-0812">Transmembrane</keyword>
<dbReference type="RefSeq" id="WP_246373003.1">
    <property type="nucleotide sequence ID" value="NZ_JACIEN010000002.1"/>
</dbReference>
<comment type="caution">
    <text evidence="10">The sequence shown here is derived from an EMBL/GenBank/DDBJ whole genome shotgun (WGS) entry which is preliminary data.</text>
</comment>
<evidence type="ECO:0000256" key="5">
    <source>
        <dbReference type="ARBA" id="ARBA00022692"/>
    </source>
</evidence>
<dbReference type="GO" id="GO:0055085">
    <property type="term" value="P:transmembrane transport"/>
    <property type="evidence" value="ECO:0007669"/>
    <property type="project" value="InterPro"/>
</dbReference>
<gene>
    <name evidence="10" type="ORF">GGR16_002504</name>
</gene>
<evidence type="ECO:0000256" key="7">
    <source>
        <dbReference type="ARBA" id="ARBA00023136"/>
    </source>
</evidence>
<feature type="transmembrane region" description="Helical" evidence="8">
    <location>
        <begin position="166"/>
        <end position="193"/>
    </location>
</feature>
<proteinExistence type="inferred from homology"/>
<dbReference type="GO" id="GO:0005886">
    <property type="term" value="C:plasma membrane"/>
    <property type="evidence" value="ECO:0007669"/>
    <property type="project" value="UniProtKB-SubCell"/>
</dbReference>
<comment type="similarity">
    <text evidence="2">Belongs to the binding-protein-dependent transport system permease family. CysTW subfamily.</text>
</comment>
<evidence type="ECO:0000256" key="3">
    <source>
        <dbReference type="ARBA" id="ARBA00022448"/>
    </source>
</evidence>
<keyword evidence="4" id="KW-1003">Cell membrane</keyword>
<evidence type="ECO:0000313" key="11">
    <source>
        <dbReference type="Proteomes" id="UP000577362"/>
    </source>
</evidence>
<evidence type="ECO:0000256" key="8">
    <source>
        <dbReference type="RuleBase" id="RU363032"/>
    </source>
</evidence>
<keyword evidence="3 8" id="KW-0813">Transport</keyword>
<evidence type="ECO:0000256" key="4">
    <source>
        <dbReference type="ARBA" id="ARBA00022475"/>
    </source>
</evidence>
<protein>
    <submittedName>
        <fullName evidence="10">Putative spermidine/putrescine transport system permease protein</fullName>
    </submittedName>
</protein>
<feature type="transmembrane region" description="Helical" evidence="8">
    <location>
        <begin position="32"/>
        <end position="55"/>
    </location>
</feature>
<evidence type="ECO:0000256" key="1">
    <source>
        <dbReference type="ARBA" id="ARBA00004651"/>
    </source>
</evidence>
<feature type="transmembrane region" description="Helical" evidence="8">
    <location>
        <begin position="122"/>
        <end position="145"/>
    </location>
</feature>
<feature type="domain" description="ABC transmembrane type-1" evidence="9">
    <location>
        <begin position="86"/>
        <end position="293"/>
    </location>
</feature>
<dbReference type="AlphaFoldDB" id="A0A840BVU2"/>
<dbReference type="Pfam" id="PF00528">
    <property type="entry name" value="BPD_transp_1"/>
    <property type="match status" value="1"/>
</dbReference>